<feature type="transmembrane region" description="Helical" evidence="6">
    <location>
        <begin position="158"/>
        <end position="178"/>
    </location>
</feature>
<feature type="transmembrane region" description="Helical" evidence="6">
    <location>
        <begin position="123"/>
        <end position="143"/>
    </location>
</feature>
<gene>
    <name evidence="8" type="ORF">BST85_12830</name>
</gene>
<feature type="transmembrane region" description="Helical" evidence="6">
    <location>
        <begin position="67"/>
        <end position="85"/>
    </location>
</feature>
<feature type="domain" description="EamA" evidence="7">
    <location>
        <begin position="163"/>
        <end position="295"/>
    </location>
</feature>
<evidence type="ECO:0000256" key="4">
    <source>
        <dbReference type="ARBA" id="ARBA00022989"/>
    </source>
</evidence>
<feature type="domain" description="EamA" evidence="7">
    <location>
        <begin position="9"/>
        <end position="137"/>
    </location>
</feature>
<protein>
    <submittedName>
        <fullName evidence="8">Permease</fullName>
    </submittedName>
</protein>
<organism evidence="8 9">
    <name type="scientific">Aureitalea marina</name>
    <dbReference type="NCBI Taxonomy" id="930804"/>
    <lineage>
        <taxon>Bacteria</taxon>
        <taxon>Pseudomonadati</taxon>
        <taxon>Bacteroidota</taxon>
        <taxon>Flavobacteriia</taxon>
        <taxon>Flavobacteriales</taxon>
        <taxon>Flavobacteriaceae</taxon>
        <taxon>Aureitalea</taxon>
    </lineage>
</organism>
<dbReference type="InterPro" id="IPR037185">
    <property type="entry name" value="EmrE-like"/>
</dbReference>
<keyword evidence="9" id="KW-1185">Reference proteome</keyword>
<name>A0A2S7KT13_9FLAO</name>
<comment type="similarity">
    <text evidence="2">Belongs to the EamA transporter family.</text>
</comment>
<feature type="transmembrane region" description="Helical" evidence="6">
    <location>
        <begin position="250"/>
        <end position="272"/>
    </location>
</feature>
<feature type="transmembrane region" description="Helical" evidence="6">
    <location>
        <begin position="185"/>
        <end position="209"/>
    </location>
</feature>
<proteinExistence type="inferred from homology"/>
<evidence type="ECO:0000256" key="3">
    <source>
        <dbReference type="ARBA" id="ARBA00022692"/>
    </source>
</evidence>
<evidence type="ECO:0000256" key="1">
    <source>
        <dbReference type="ARBA" id="ARBA00004141"/>
    </source>
</evidence>
<dbReference type="InterPro" id="IPR000620">
    <property type="entry name" value="EamA_dom"/>
</dbReference>
<dbReference type="OrthoDB" id="1117213at2"/>
<evidence type="ECO:0000313" key="8">
    <source>
        <dbReference type="EMBL" id="PQB05683.1"/>
    </source>
</evidence>
<keyword evidence="4 6" id="KW-1133">Transmembrane helix</keyword>
<feature type="transmembrane region" description="Helical" evidence="6">
    <location>
        <begin position="278"/>
        <end position="295"/>
    </location>
</feature>
<dbReference type="Proteomes" id="UP000239800">
    <property type="component" value="Unassembled WGS sequence"/>
</dbReference>
<evidence type="ECO:0000256" key="5">
    <source>
        <dbReference type="ARBA" id="ARBA00023136"/>
    </source>
</evidence>
<accession>A0A2S7KT13</accession>
<feature type="transmembrane region" description="Helical" evidence="6">
    <location>
        <begin position="97"/>
        <end position="116"/>
    </location>
</feature>
<dbReference type="RefSeq" id="WP_104813628.1">
    <property type="nucleotide sequence ID" value="NZ_MQUB01000001.1"/>
</dbReference>
<comment type="subcellular location">
    <subcellularLocation>
        <location evidence="1">Membrane</location>
        <topology evidence="1">Multi-pass membrane protein</topology>
    </subcellularLocation>
</comment>
<evidence type="ECO:0000259" key="7">
    <source>
        <dbReference type="Pfam" id="PF00892"/>
    </source>
</evidence>
<dbReference type="GO" id="GO:0016020">
    <property type="term" value="C:membrane"/>
    <property type="evidence" value="ECO:0007669"/>
    <property type="project" value="UniProtKB-SubCell"/>
</dbReference>
<feature type="transmembrane region" description="Helical" evidence="6">
    <location>
        <begin position="7"/>
        <end position="25"/>
    </location>
</feature>
<sequence length="300" mass="32617">MSGSKAKWVYLAILSLIWGSSFILIKKSLVGLTDYQVGSLRIVLTSLFLFSIGFRSIREIKRKHWKWVAISGFVSSFFPPFLFATAQTQIGSGISSILNSIVPLNTIIFGALLFGIGVTIRQVWGVIIGLIGTIMLILGGLMAEKGGLDAAFSGNTNFWYSGLIIMATIGYALNVNIIKKYLSSISALAVTTGNFLFIFLPGLAVLYWTGFFQTIMESQEMQRSAMYVVLLSLVGTAVAKVLFNKMVQIASPVFASSVTYTMPIVAVGWGILDGERFGFIQIVAAAIILIGVYLSNKKKS</sequence>
<dbReference type="SUPFAM" id="SSF103481">
    <property type="entry name" value="Multidrug resistance efflux transporter EmrE"/>
    <property type="match status" value="2"/>
</dbReference>
<dbReference type="PANTHER" id="PTHR32322:SF2">
    <property type="entry name" value="EAMA DOMAIN-CONTAINING PROTEIN"/>
    <property type="match status" value="1"/>
</dbReference>
<evidence type="ECO:0000256" key="2">
    <source>
        <dbReference type="ARBA" id="ARBA00007362"/>
    </source>
</evidence>
<dbReference type="Pfam" id="PF00892">
    <property type="entry name" value="EamA"/>
    <property type="match status" value="2"/>
</dbReference>
<evidence type="ECO:0000313" key="9">
    <source>
        <dbReference type="Proteomes" id="UP000239800"/>
    </source>
</evidence>
<comment type="caution">
    <text evidence="8">The sequence shown here is derived from an EMBL/GenBank/DDBJ whole genome shotgun (WGS) entry which is preliminary data.</text>
</comment>
<dbReference type="AlphaFoldDB" id="A0A2S7KT13"/>
<dbReference type="PANTHER" id="PTHR32322">
    <property type="entry name" value="INNER MEMBRANE TRANSPORTER"/>
    <property type="match status" value="1"/>
</dbReference>
<feature type="transmembrane region" description="Helical" evidence="6">
    <location>
        <begin position="224"/>
        <end position="243"/>
    </location>
</feature>
<keyword evidence="3 6" id="KW-0812">Transmembrane</keyword>
<reference evidence="8 9" key="1">
    <citation type="submission" date="2016-11" db="EMBL/GenBank/DDBJ databases">
        <title>Trade-off between light-utilization and light-protection in marine flavobacteria.</title>
        <authorList>
            <person name="Kumagai Y."/>
        </authorList>
    </citation>
    <scope>NUCLEOTIDE SEQUENCE [LARGE SCALE GENOMIC DNA]</scope>
    <source>
        <strain evidence="8 9">NBRC 107741</strain>
    </source>
</reference>
<dbReference type="InterPro" id="IPR050638">
    <property type="entry name" value="AA-Vitamin_Transporters"/>
</dbReference>
<dbReference type="EMBL" id="MQUB01000001">
    <property type="protein sequence ID" value="PQB05683.1"/>
    <property type="molecule type" value="Genomic_DNA"/>
</dbReference>
<keyword evidence="5 6" id="KW-0472">Membrane</keyword>
<feature type="transmembrane region" description="Helical" evidence="6">
    <location>
        <begin position="37"/>
        <end position="55"/>
    </location>
</feature>
<evidence type="ECO:0000256" key="6">
    <source>
        <dbReference type="SAM" id="Phobius"/>
    </source>
</evidence>